<gene>
    <name evidence="1" type="ORF">JJJ19_04635</name>
</gene>
<organism evidence="1 2">
    <name type="scientific">Chlamydia buteonis</name>
    <dbReference type="NCBI Taxonomy" id="2494525"/>
    <lineage>
        <taxon>Bacteria</taxon>
        <taxon>Pseudomonadati</taxon>
        <taxon>Chlamydiota</taxon>
        <taxon>Chlamydiia</taxon>
        <taxon>Chlamydiales</taxon>
        <taxon>Chlamydiaceae</taxon>
        <taxon>Chlamydia/Chlamydophila group</taxon>
        <taxon>Chlamydia</taxon>
    </lineage>
</organism>
<dbReference type="Proteomes" id="UP000683565">
    <property type="component" value="Chromosome"/>
</dbReference>
<evidence type="ECO:0000313" key="1">
    <source>
        <dbReference type="EMBL" id="QXE27883.1"/>
    </source>
</evidence>
<dbReference type="RefSeq" id="WP_131744248.1">
    <property type="nucleotide sequence ID" value="NZ_CAAAFM010000002.1"/>
</dbReference>
<sequence>MAFPLGNIRSFLGYGEPQEEPNITENTSLVSAVAETVLTGVTTPSTSQTSPEASNSREITSSAFVADAGEAAAAALSALDSSLEDIYLDMESFIRDSASQTDQVTYLEYLKERQNETVVLRDHVREVMTRSVSLGADLFARSSILTQPRASIECLDDISLLEVETTSLTGSKEGVESIEKSPVLRTQLFSFFIDLLKQDLLHGSISGGKIEAFFNLLSGGMSREEYNELLDLIKEGDFTSIRNITMFCNIIMATPVCKSSNDLQMLFAFLKGEGGAITLMVLQELTGILTETLGLPLPEGMDSFLLAIKNLYETTHPDGVSNITTAVSILSLVSGVLQSETTRNVMQSCYDGCADSCSGNCGCVGCGCAKGAGGCGRFGSFLCGLFAGCFNLDSRRGAITEDEFRKLETKYSSAVVLVALNNLGVNTVDLLAGKRVGLPTLDRVKAECHLASKDLNKIIKGKSKEMWGEAACNYARILSRPLLKEGIISGLSNHHIFINNDNLRGKVMIDCSWGSQGFVATSEPFDSERLVRSLVSLVVMKAKDGDEDAKVHRRLGVSDASSVMTHVSRILSAAVSYGDNIWLSTEDLMTLVCIVLAHKNLVVVDETGSDKTRIHRNQEIQQLLETVQEKYVQLERNKRSDIRASMNASVLYTHIARKVSNIARRVSKKENNTRDLKDRAKTEVRDNLVVKMSMPWMRAAGLVLNNRISKERDVEDQPVIRSLRNSRGVSRDFRIT</sequence>
<reference evidence="1" key="1">
    <citation type="submission" date="2021-01" db="EMBL/GenBank/DDBJ databases">
        <title>Chlamydial infections in birds of prey presented to California wildlife rehabilitation facilities.</title>
        <authorList>
            <person name="Seibert B.A."/>
            <person name="Keel M.K."/>
            <person name="Kelly T.R."/>
            <person name="Nilsen R.A."/>
            <person name="Pesti D.R."/>
            <person name="Ciembor P.X."/>
            <person name="Gregory C.R."/>
            <person name="Ritchie B.W."/>
            <person name="Hawkins M.G."/>
        </authorList>
    </citation>
    <scope>NUCLEOTIDE SEQUENCE [LARGE SCALE GENOMIC DNA]</scope>
    <source>
        <strain evidence="1">SWA</strain>
    </source>
</reference>
<keyword evidence="2" id="KW-1185">Reference proteome</keyword>
<proteinExistence type="predicted"/>
<dbReference type="EMBL" id="CP067334">
    <property type="protein sequence ID" value="QXE27883.1"/>
    <property type="molecule type" value="Genomic_DNA"/>
</dbReference>
<name>A0ABX8LC61_9CHLA</name>
<accession>A0ABX8LC61</accession>
<protein>
    <submittedName>
        <fullName evidence="1">Uncharacterized protein</fullName>
    </submittedName>
</protein>
<evidence type="ECO:0000313" key="2">
    <source>
        <dbReference type="Proteomes" id="UP000683565"/>
    </source>
</evidence>